<keyword evidence="2" id="KW-1185">Reference proteome</keyword>
<gene>
    <name evidence="1" type="ORF">IFE19_01455</name>
</gene>
<reference evidence="1 2" key="1">
    <citation type="submission" date="2020-09" db="EMBL/GenBank/DDBJ databases">
        <title>Brevundimonas sp. LVF1 isolated from an oligotrophic pond in Goettingen, Germany.</title>
        <authorList>
            <person name="Friedrich I."/>
            <person name="Klassen A."/>
            <person name="Neubauer H."/>
            <person name="Schneider D."/>
            <person name="Hertel R."/>
            <person name="Daniel R."/>
        </authorList>
    </citation>
    <scope>NUCLEOTIDE SEQUENCE [LARGE SCALE GENOMIC DNA]</scope>
    <source>
        <strain evidence="1 2">LVF1</strain>
    </source>
</reference>
<dbReference type="EMBL" id="CP062006">
    <property type="protein sequence ID" value="QTC88102.1"/>
    <property type="molecule type" value="Genomic_DNA"/>
</dbReference>
<proteinExistence type="predicted"/>
<organism evidence="1 2">
    <name type="scientific">Brevundimonas pondensis</name>
    <dbReference type="NCBI Taxonomy" id="2774189"/>
    <lineage>
        <taxon>Bacteria</taxon>
        <taxon>Pseudomonadati</taxon>
        <taxon>Pseudomonadota</taxon>
        <taxon>Alphaproteobacteria</taxon>
        <taxon>Caulobacterales</taxon>
        <taxon>Caulobacteraceae</taxon>
        <taxon>Brevundimonas</taxon>
    </lineage>
</organism>
<accession>A0ABX7SK84</accession>
<protein>
    <submittedName>
        <fullName evidence="1">Uncharacterized protein</fullName>
    </submittedName>
</protein>
<evidence type="ECO:0000313" key="1">
    <source>
        <dbReference type="EMBL" id="QTC88102.1"/>
    </source>
</evidence>
<name>A0ABX7SK84_9CAUL</name>
<sequence>MIRAFLRRLILRWLPVSVLAELPEDRVQQALMRGRRSATLLADETLSEAFAEIEAKLSAEWRDSASLSQDKREVLFHQVAALQSIRAQLKRWSEDAVYLADRIEKAGR</sequence>
<dbReference type="RefSeq" id="WP_207825071.1">
    <property type="nucleotide sequence ID" value="NZ_CP062006.1"/>
</dbReference>
<evidence type="ECO:0000313" key="2">
    <source>
        <dbReference type="Proteomes" id="UP000663942"/>
    </source>
</evidence>
<dbReference type="Proteomes" id="UP000663942">
    <property type="component" value="Chromosome"/>
</dbReference>